<feature type="domain" description="F-box" evidence="1">
    <location>
        <begin position="183"/>
        <end position="224"/>
    </location>
</feature>
<dbReference type="PANTHER" id="PTHR13318">
    <property type="entry name" value="PARTNER OF PAIRED, ISOFORM B-RELATED"/>
    <property type="match status" value="1"/>
</dbReference>
<comment type="caution">
    <text evidence="2">The sequence shown here is derived from an EMBL/GenBank/DDBJ whole genome shotgun (WGS) entry which is preliminary data.</text>
</comment>
<evidence type="ECO:0000313" key="2">
    <source>
        <dbReference type="EMBL" id="THG20198.1"/>
    </source>
</evidence>
<dbReference type="SUPFAM" id="SSF52047">
    <property type="entry name" value="RNI-like"/>
    <property type="match status" value="1"/>
</dbReference>
<dbReference type="SMART" id="SM00256">
    <property type="entry name" value="FBOX"/>
    <property type="match status" value="2"/>
</dbReference>
<proteinExistence type="predicted"/>
<name>A0A4S4ETH6_CAMSN</name>
<dbReference type="Gene3D" id="3.80.10.10">
    <property type="entry name" value="Ribonuclease Inhibitor"/>
    <property type="match status" value="2"/>
</dbReference>
<protein>
    <recommendedName>
        <fullName evidence="1">F-box domain-containing protein</fullName>
    </recommendedName>
</protein>
<dbReference type="Pfam" id="PF25372">
    <property type="entry name" value="DUF7885"/>
    <property type="match status" value="1"/>
</dbReference>
<dbReference type="InterPro" id="IPR036047">
    <property type="entry name" value="F-box-like_dom_sf"/>
</dbReference>
<dbReference type="SUPFAM" id="SSF81383">
    <property type="entry name" value="F-box domain"/>
    <property type="match status" value="2"/>
</dbReference>
<dbReference type="InterPro" id="IPR001810">
    <property type="entry name" value="F-box_dom"/>
</dbReference>
<reference evidence="2 3" key="1">
    <citation type="journal article" date="2018" name="Proc. Natl. Acad. Sci. U.S.A.">
        <title>Draft genome sequence of Camellia sinensis var. sinensis provides insights into the evolution of the tea genome and tea quality.</title>
        <authorList>
            <person name="Wei C."/>
            <person name="Yang H."/>
            <person name="Wang S."/>
            <person name="Zhao J."/>
            <person name="Liu C."/>
            <person name="Gao L."/>
            <person name="Xia E."/>
            <person name="Lu Y."/>
            <person name="Tai Y."/>
            <person name="She G."/>
            <person name="Sun J."/>
            <person name="Cao H."/>
            <person name="Tong W."/>
            <person name="Gao Q."/>
            <person name="Li Y."/>
            <person name="Deng W."/>
            <person name="Jiang X."/>
            <person name="Wang W."/>
            <person name="Chen Q."/>
            <person name="Zhang S."/>
            <person name="Li H."/>
            <person name="Wu J."/>
            <person name="Wang P."/>
            <person name="Li P."/>
            <person name="Shi C."/>
            <person name="Zheng F."/>
            <person name="Jian J."/>
            <person name="Huang B."/>
            <person name="Shan D."/>
            <person name="Shi M."/>
            <person name="Fang C."/>
            <person name="Yue Y."/>
            <person name="Li F."/>
            <person name="Li D."/>
            <person name="Wei S."/>
            <person name="Han B."/>
            <person name="Jiang C."/>
            <person name="Yin Y."/>
            <person name="Xia T."/>
            <person name="Zhang Z."/>
            <person name="Bennetzen J.L."/>
            <person name="Zhao S."/>
            <person name="Wan X."/>
        </authorList>
    </citation>
    <scope>NUCLEOTIDE SEQUENCE [LARGE SCALE GENOMIC DNA]</scope>
    <source>
        <strain evidence="3">cv. Shuchazao</strain>
        <tissue evidence="2">Leaf</tissue>
    </source>
</reference>
<dbReference type="InterPro" id="IPR006553">
    <property type="entry name" value="Leu-rich_rpt_Cys-con_subtyp"/>
</dbReference>
<dbReference type="Pfam" id="PF12937">
    <property type="entry name" value="F-box-like"/>
    <property type="match status" value="2"/>
</dbReference>
<dbReference type="AlphaFoldDB" id="A0A4S4ETH6"/>
<evidence type="ECO:0000313" key="3">
    <source>
        <dbReference type="Proteomes" id="UP000306102"/>
    </source>
</evidence>
<dbReference type="FunFam" id="3.80.10.10:FF:000925">
    <property type="entry name" value="F-box protein At5g67140"/>
    <property type="match status" value="1"/>
</dbReference>
<dbReference type="EMBL" id="SDRB02002072">
    <property type="protein sequence ID" value="THG20198.1"/>
    <property type="molecule type" value="Genomic_DNA"/>
</dbReference>
<dbReference type="InterPro" id="IPR057207">
    <property type="entry name" value="FBXL15_LRR"/>
</dbReference>
<keyword evidence="3" id="KW-1185">Reference proteome</keyword>
<dbReference type="GO" id="GO:0031146">
    <property type="term" value="P:SCF-dependent proteasomal ubiquitin-dependent protein catabolic process"/>
    <property type="evidence" value="ECO:0007669"/>
    <property type="project" value="TreeGrafter"/>
</dbReference>
<gene>
    <name evidence="2" type="ORF">TEA_005583</name>
</gene>
<dbReference type="STRING" id="542762.A0A4S4ETH6"/>
<sequence length="400" mass="44588">MGGFEEAEIDRLPIDLLSHIFVLVTSFKDLAKASVVCKEWKQAVEQSMASRERLSFTGWKMDDQPTARLVLHAYNLKELDISRSRWGCQITDVGLYQISSAKCVGNLTSISVWGMPGITDKGIVPLTIVLWSCRHVTETGLSVLVNKCRKLESINVWGTRVPAGCFIREEAMRGFEEAEIDRLPTDLLAHIFLLITSFKDLAEASGVCKKWKQAVKQSLAQRERLSFTGWKMDDDSTTRLVLHAYNLKDLDISRSRWGCQITDIGLYQISAAKCVSNLTSISLWGMSGITDKGVVHLISRTSSLQHLNIGGTFITDESLFAIADSCPHLKTIGLWSCRHVTENGLFVLVNKCRKLESINVFGTRVPLGCFISLLSISPALQIKPQGLLLDVERVSMWPVV</sequence>
<dbReference type="SMART" id="SM00367">
    <property type="entry name" value="LRR_CC"/>
    <property type="match status" value="6"/>
</dbReference>
<dbReference type="InterPro" id="IPR032675">
    <property type="entry name" value="LRR_dom_sf"/>
</dbReference>
<accession>A0A4S4ETH6</accession>
<feature type="domain" description="F-box" evidence="1">
    <location>
        <begin position="12"/>
        <end position="53"/>
    </location>
</feature>
<dbReference type="Proteomes" id="UP000306102">
    <property type="component" value="Unassembled WGS sequence"/>
</dbReference>
<evidence type="ECO:0000259" key="1">
    <source>
        <dbReference type="SMART" id="SM00256"/>
    </source>
</evidence>
<dbReference type="GO" id="GO:0019005">
    <property type="term" value="C:SCF ubiquitin ligase complex"/>
    <property type="evidence" value="ECO:0007669"/>
    <property type="project" value="TreeGrafter"/>
</dbReference>
<organism evidence="2 3">
    <name type="scientific">Camellia sinensis var. sinensis</name>
    <name type="common">China tea</name>
    <dbReference type="NCBI Taxonomy" id="542762"/>
    <lineage>
        <taxon>Eukaryota</taxon>
        <taxon>Viridiplantae</taxon>
        <taxon>Streptophyta</taxon>
        <taxon>Embryophyta</taxon>
        <taxon>Tracheophyta</taxon>
        <taxon>Spermatophyta</taxon>
        <taxon>Magnoliopsida</taxon>
        <taxon>eudicotyledons</taxon>
        <taxon>Gunneridae</taxon>
        <taxon>Pentapetalae</taxon>
        <taxon>asterids</taxon>
        <taxon>Ericales</taxon>
        <taxon>Theaceae</taxon>
        <taxon>Camellia</taxon>
    </lineage>
</organism>